<dbReference type="InterPro" id="IPR001680">
    <property type="entry name" value="WD40_rpt"/>
</dbReference>
<dbReference type="EMBL" id="VXIV02002091">
    <property type="protein sequence ID" value="KAF6027431.1"/>
    <property type="molecule type" value="Genomic_DNA"/>
</dbReference>
<evidence type="ECO:0000256" key="6">
    <source>
        <dbReference type="ARBA" id="ARBA00023228"/>
    </source>
</evidence>
<proteinExistence type="inferred from homology"/>
<evidence type="ECO:0000256" key="9">
    <source>
        <dbReference type="ARBA" id="ARBA00041573"/>
    </source>
</evidence>
<comment type="caution">
    <text evidence="10">The sequence shown here is derived from an EMBL/GenBank/DDBJ whole genome shotgun (WGS) entry which is preliminary data.</text>
</comment>
<reference evidence="10 12" key="2">
    <citation type="submission" date="2020-06" db="EMBL/GenBank/DDBJ databases">
        <title>Draft genome of Bugula neritina, a colonial animal packing powerful symbionts and potential medicines.</title>
        <authorList>
            <person name="Rayko M."/>
        </authorList>
    </citation>
    <scope>NUCLEOTIDE SEQUENCE [LARGE SCALE GENOMIC DNA]</scope>
    <source>
        <strain evidence="10">Kwan_BN1</strain>
    </source>
</reference>
<dbReference type="OrthoDB" id="1667587at2759"/>
<protein>
    <recommendedName>
        <fullName evidence="8">WD repeat domain phosphoinositide-interacting protein 3</fullName>
    </recommendedName>
    <alternativeName>
        <fullName evidence="9">WD repeat-containing protein 45B</fullName>
    </alternativeName>
</protein>
<dbReference type="SMART" id="SM00320">
    <property type="entry name" value="WD40"/>
    <property type="match status" value="2"/>
</dbReference>
<keyword evidence="5" id="KW-0446">Lipid-binding</keyword>
<dbReference type="EMBL" id="VXIV02002090">
    <property type="protein sequence ID" value="KAF6027432.1"/>
    <property type="molecule type" value="Genomic_DNA"/>
</dbReference>
<evidence type="ECO:0000313" key="10">
    <source>
        <dbReference type="EMBL" id="KAF6027431.1"/>
    </source>
</evidence>
<dbReference type="AlphaFoldDB" id="A0A7J7JP36"/>
<keyword evidence="4" id="KW-0072">Autophagy</keyword>
<dbReference type="GO" id="GO:0006914">
    <property type="term" value="P:autophagy"/>
    <property type="evidence" value="ECO:0007669"/>
    <property type="project" value="UniProtKB-KW"/>
</dbReference>
<keyword evidence="6" id="KW-0458">Lysosome</keyword>
<gene>
    <name evidence="11" type="ORF">EB796_014255</name>
    <name evidence="10" type="ORF">EB796_014261</name>
</gene>
<comment type="similarity">
    <text evidence="7">Belongs to the WD repeat PROPPIN family.</text>
</comment>
<accession>A0A7J7JP36</accession>
<dbReference type="PANTHER" id="PTHR11227">
    <property type="entry name" value="WD-REPEAT PROTEIN INTERACTING WITH PHOSPHOINOSIDES WIPI -RELATED"/>
    <property type="match status" value="1"/>
</dbReference>
<evidence type="ECO:0000256" key="8">
    <source>
        <dbReference type="ARBA" id="ARBA00040656"/>
    </source>
</evidence>
<keyword evidence="2" id="KW-0853">WD repeat</keyword>
<dbReference type="GO" id="GO:0008289">
    <property type="term" value="F:lipid binding"/>
    <property type="evidence" value="ECO:0007669"/>
    <property type="project" value="UniProtKB-KW"/>
</dbReference>
<dbReference type="InterPro" id="IPR015943">
    <property type="entry name" value="WD40/YVTN_repeat-like_dom_sf"/>
</dbReference>
<name>A0A7J7JP36_BUGNE</name>
<dbReference type="Proteomes" id="UP000593567">
    <property type="component" value="Unassembled WGS sequence"/>
</dbReference>
<evidence type="ECO:0000313" key="12">
    <source>
        <dbReference type="Proteomes" id="UP000593567"/>
    </source>
</evidence>
<dbReference type="GO" id="GO:0005764">
    <property type="term" value="C:lysosome"/>
    <property type="evidence" value="ECO:0007669"/>
    <property type="project" value="UniProtKB-SubCell"/>
</dbReference>
<evidence type="ECO:0000256" key="4">
    <source>
        <dbReference type="ARBA" id="ARBA00023006"/>
    </source>
</evidence>
<organism evidence="10 12">
    <name type="scientific">Bugula neritina</name>
    <name type="common">Brown bryozoan</name>
    <name type="synonym">Sertularia neritina</name>
    <dbReference type="NCBI Taxonomy" id="10212"/>
    <lineage>
        <taxon>Eukaryota</taxon>
        <taxon>Metazoa</taxon>
        <taxon>Spiralia</taxon>
        <taxon>Lophotrochozoa</taxon>
        <taxon>Bryozoa</taxon>
        <taxon>Gymnolaemata</taxon>
        <taxon>Cheilostomatida</taxon>
        <taxon>Flustrina</taxon>
        <taxon>Buguloidea</taxon>
        <taxon>Bugulidae</taxon>
        <taxon>Bugula</taxon>
    </lineage>
</organism>
<dbReference type="Pfam" id="PF21032">
    <property type="entry name" value="PROPPIN"/>
    <property type="match status" value="1"/>
</dbReference>
<evidence type="ECO:0000313" key="11">
    <source>
        <dbReference type="EMBL" id="KAF6027432.1"/>
    </source>
</evidence>
<dbReference type="InterPro" id="IPR048720">
    <property type="entry name" value="PROPPIN"/>
</dbReference>
<sequence>MNIGSSNPHSNNLVYAGFNQDQGCFACGMENGFRVYNADPLKEKERQDFSDGGIGHVEMLFRCNYLALVGGGHQPKYSTKKVMIWDDLKKKHVIELEFSSDVRAVRLRRDRIVVVLDTIIKVYTFTQNPQQLHVFETCPNPKGLCMMCPNSDNSLLAFPGRKLGHVQIVDLGNTEKSPVDIAAHETNLSCITLNVQGTLLATASDKGTLIRVFDTQKGTQLQELRRGANSAHIYCINFNQDSSLLCVSSDHGTVHIFAVEDNKRNKQSSLASAGFLPKYFSSTWSFSKFQVPGNSQCICAFASDSNSVIVICADGSYYKFSFNAKGECIRDVYAQYLEMTDDNM</sequence>
<keyword evidence="3" id="KW-0677">Repeat</keyword>
<evidence type="ECO:0000256" key="2">
    <source>
        <dbReference type="ARBA" id="ARBA00022574"/>
    </source>
</evidence>
<evidence type="ECO:0000256" key="7">
    <source>
        <dbReference type="ARBA" id="ARBA00025740"/>
    </source>
</evidence>
<dbReference type="Gene3D" id="2.130.10.10">
    <property type="entry name" value="YVTN repeat-like/Quinoprotein amine dehydrogenase"/>
    <property type="match status" value="1"/>
</dbReference>
<dbReference type="FunFam" id="2.130.10.10:FF:000083">
    <property type="entry name" value="WD repeat domain phosphoinositide-interacting protein 3"/>
    <property type="match status" value="1"/>
</dbReference>
<evidence type="ECO:0000256" key="1">
    <source>
        <dbReference type="ARBA" id="ARBA00004371"/>
    </source>
</evidence>
<dbReference type="InterPro" id="IPR036322">
    <property type="entry name" value="WD40_repeat_dom_sf"/>
</dbReference>
<evidence type="ECO:0000256" key="5">
    <source>
        <dbReference type="ARBA" id="ARBA00023121"/>
    </source>
</evidence>
<evidence type="ECO:0000256" key="3">
    <source>
        <dbReference type="ARBA" id="ARBA00022737"/>
    </source>
</evidence>
<comment type="subcellular location">
    <subcellularLocation>
        <location evidence="1">Lysosome</location>
    </subcellularLocation>
</comment>
<keyword evidence="12" id="KW-1185">Reference proteome</keyword>
<reference evidence="10 12" key="1">
    <citation type="submission" date="2019-09" db="EMBL/GenBank/DDBJ databases">
        <authorList>
            <person name="Raiko M."/>
            <person name="Komissarov A."/>
            <person name="Rhodes A."/>
            <person name="Kliver S."/>
            <person name="Lim-Fong G."/>
            <person name="Kwan J."/>
            <person name="O'Brien S.J."/>
            <person name="Lopez J.V."/>
        </authorList>
    </citation>
    <scope>NUCLEOTIDE SEQUENCE [LARGE SCALE GENOMIC DNA]</scope>
    <source>
        <strain evidence="10">Kwan_BN1</strain>
    </source>
</reference>
<dbReference type="SUPFAM" id="SSF50978">
    <property type="entry name" value="WD40 repeat-like"/>
    <property type="match status" value="1"/>
</dbReference>